<sequence>MAVMNFVSELKPFKNMWKVQVKIIRLWKQYSAAGGETIEMVFVDARGDKIAGTVKRELVGQFNRVLQEGDTKVLINSGGSYRTTKHPFKIVFLPTTRMEIVSVNGKDTQKISVDLRNEEDERLPMVLWGKFAEDVSNAIQLRSEQSIVCVFRFGKIKVWKEDRSISNIYNVSNVA</sequence>
<proteinExistence type="predicted"/>
<evidence type="ECO:0000313" key="3">
    <source>
        <dbReference type="Proteomes" id="UP000824890"/>
    </source>
</evidence>
<evidence type="ECO:0000259" key="1">
    <source>
        <dbReference type="Pfam" id="PF02721"/>
    </source>
</evidence>
<gene>
    <name evidence="2" type="ORF">HID58_057572</name>
</gene>
<dbReference type="SUPFAM" id="SSF50249">
    <property type="entry name" value="Nucleic acid-binding proteins"/>
    <property type="match status" value="2"/>
</dbReference>
<reference evidence="2 3" key="1">
    <citation type="submission" date="2021-05" db="EMBL/GenBank/DDBJ databases">
        <title>Genome Assembly of Synthetic Allotetraploid Brassica napus Reveals Homoeologous Exchanges between Subgenomes.</title>
        <authorList>
            <person name="Davis J.T."/>
        </authorList>
    </citation>
    <scope>NUCLEOTIDE SEQUENCE [LARGE SCALE GENOMIC DNA]</scope>
    <source>
        <strain evidence="3">cv. Da-Ae</strain>
        <tissue evidence="2">Seedling</tissue>
    </source>
</reference>
<dbReference type="Gene3D" id="2.40.50.140">
    <property type="entry name" value="Nucleic acid-binding proteins"/>
    <property type="match status" value="2"/>
</dbReference>
<dbReference type="EMBL" id="JAGKQM010000013">
    <property type="protein sequence ID" value="KAH0895143.1"/>
    <property type="molecule type" value="Genomic_DNA"/>
</dbReference>
<dbReference type="CDD" id="cd04480">
    <property type="entry name" value="RPA1_DBD_A_like"/>
    <property type="match status" value="1"/>
</dbReference>
<comment type="caution">
    <text evidence="2">The sequence shown here is derived from an EMBL/GenBank/DDBJ whole genome shotgun (WGS) entry which is preliminary data.</text>
</comment>
<dbReference type="Pfam" id="PF02721">
    <property type="entry name" value="DUF223"/>
    <property type="match status" value="1"/>
</dbReference>
<dbReference type="Proteomes" id="UP000824890">
    <property type="component" value="Unassembled WGS sequence"/>
</dbReference>
<name>A0ABQ8ARR9_BRANA</name>
<keyword evidence="3" id="KW-1185">Reference proteome</keyword>
<accession>A0ABQ8ARR9</accession>
<dbReference type="InterPro" id="IPR012340">
    <property type="entry name" value="NA-bd_OB-fold"/>
</dbReference>
<dbReference type="CDD" id="cd04481">
    <property type="entry name" value="RPA1_DBD_B_like"/>
    <property type="match status" value="1"/>
</dbReference>
<dbReference type="InterPro" id="IPR003871">
    <property type="entry name" value="RFA1B/D_OB_1st"/>
</dbReference>
<feature type="domain" description="Replication protein A 70 kDa DNA-binding subunit B/D first OB fold" evidence="1">
    <location>
        <begin position="5"/>
        <end position="98"/>
    </location>
</feature>
<organism evidence="2 3">
    <name type="scientific">Brassica napus</name>
    <name type="common">Rape</name>
    <dbReference type="NCBI Taxonomy" id="3708"/>
    <lineage>
        <taxon>Eukaryota</taxon>
        <taxon>Viridiplantae</taxon>
        <taxon>Streptophyta</taxon>
        <taxon>Embryophyta</taxon>
        <taxon>Tracheophyta</taxon>
        <taxon>Spermatophyta</taxon>
        <taxon>Magnoliopsida</taxon>
        <taxon>eudicotyledons</taxon>
        <taxon>Gunneridae</taxon>
        <taxon>Pentapetalae</taxon>
        <taxon>rosids</taxon>
        <taxon>malvids</taxon>
        <taxon>Brassicales</taxon>
        <taxon>Brassicaceae</taxon>
        <taxon>Brassiceae</taxon>
        <taxon>Brassica</taxon>
    </lineage>
</organism>
<protein>
    <recommendedName>
        <fullName evidence="1">Replication protein A 70 kDa DNA-binding subunit B/D first OB fold domain-containing protein</fullName>
    </recommendedName>
</protein>
<evidence type="ECO:0000313" key="2">
    <source>
        <dbReference type="EMBL" id="KAH0895143.1"/>
    </source>
</evidence>